<dbReference type="GO" id="GO:0032259">
    <property type="term" value="P:methylation"/>
    <property type="evidence" value="ECO:0007669"/>
    <property type="project" value="UniProtKB-KW"/>
</dbReference>
<organism evidence="6 8">
    <name type="scientific">Modestobacter muralis</name>
    <dbReference type="NCBI Taxonomy" id="1608614"/>
    <lineage>
        <taxon>Bacteria</taxon>
        <taxon>Bacillati</taxon>
        <taxon>Actinomycetota</taxon>
        <taxon>Actinomycetes</taxon>
        <taxon>Geodermatophilales</taxon>
        <taxon>Geodermatophilaceae</taxon>
        <taxon>Modestobacter</taxon>
    </lineage>
</organism>
<keyword evidence="5 6" id="KW-0808">Transferase</keyword>
<dbReference type="InterPro" id="IPR003700">
    <property type="entry name" value="Pantoate_hydroxy_MeTrfase"/>
</dbReference>
<protein>
    <recommendedName>
        <fullName evidence="3">3-methyl-2-oxobutanoate hydroxymethyltransferase</fullName>
        <ecNumber evidence="3">2.1.2.11</ecNumber>
    </recommendedName>
</protein>
<dbReference type="SUPFAM" id="SSF51621">
    <property type="entry name" value="Phosphoenolpyruvate/pyruvate domain"/>
    <property type="match status" value="1"/>
</dbReference>
<dbReference type="GO" id="GO:0008168">
    <property type="term" value="F:methyltransferase activity"/>
    <property type="evidence" value="ECO:0007669"/>
    <property type="project" value="UniProtKB-KW"/>
</dbReference>
<evidence type="ECO:0000256" key="2">
    <source>
        <dbReference type="ARBA" id="ARBA00011424"/>
    </source>
</evidence>
<evidence type="ECO:0000313" key="6">
    <source>
        <dbReference type="EMBL" id="NEK95190.1"/>
    </source>
</evidence>
<dbReference type="GO" id="GO:0003864">
    <property type="term" value="F:3-methyl-2-oxobutanoate hydroxymethyltransferase activity"/>
    <property type="evidence" value="ECO:0007669"/>
    <property type="project" value="UniProtKB-EC"/>
</dbReference>
<dbReference type="RefSeq" id="WP_211661370.1">
    <property type="nucleotide sequence ID" value="NZ_JAAGWB010000039.1"/>
</dbReference>
<dbReference type="GO" id="GO:0015940">
    <property type="term" value="P:pantothenate biosynthetic process"/>
    <property type="evidence" value="ECO:0007669"/>
    <property type="project" value="UniProtKB-KW"/>
</dbReference>
<keyword evidence="4" id="KW-0566">Pantothenate biosynthesis</keyword>
<evidence type="ECO:0000256" key="5">
    <source>
        <dbReference type="ARBA" id="ARBA00022679"/>
    </source>
</evidence>
<reference evidence="7 9" key="2">
    <citation type="submission" date="2020-02" db="EMBL/GenBank/DDBJ databases">
        <title>The WGS of Modestobacter muralis DSM 100205.</title>
        <authorList>
            <person name="Jiang Z."/>
        </authorList>
    </citation>
    <scope>NUCLEOTIDE SEQUENCE [LARGE SCALE GENOMIC DNA]</scope>
    <source>
        <strain evidence="7 9">DSM 100205</strain>
    </source>
</reference>
<feature type="non-terminal residue" evidence="6">
    <location>
        <position position="43"/>
    </location>
</feature>
<dbReference type="InterPro" id="IPR015813">
    <property type="entry name" value="Pyrv/PenolPyrv_kinase-like_dom"/>
</dbReference>
<sequence>MKEDGSKIVGVVAWDYQIARIVDRAGVDLVSVGDTVGVNLWGH</sequence>
<accession>A0A6P0EW84</accession>
<evidence type="ECO:0000313" key="9">
    <source>
        <dbReference type="Proteomes" id="UP000471152"/>
    </source>
</evidence>
<evidence type="ECO:0000256" key="1">
    <source>
        <dbReference type="ARBA" id="ARBA00008676"/>
    </source>
</evidence>
<name>A0A6P0EW84_9ACTN</name>
<evidence type="ECO:0000313" key="8">
    <source>
        <dbReference type="Proteomes" id="UP000468828"/>
    </source>
</evidence>
<keyword evidence="6" id="KW-0489">Methyltransferase</keyword>
<reference evidence="6 8" key="1">
    <citation type="submission" date="2020-01" db="EMBL/GenBank/DDBJ databases">
        <title>the WGS Modestobacter muralis CPCC 204518.</title>
        <authorList>
            <person name="Jiang Z."/>
        </authorList>
    </citation>
    <scope>NUCLEOTIDE SEQUENCE [LARGE SCALE GENOMIC DNA]</scope>
    <source>
        <strain evidence="6 8">DSM 100205</strain>
    </source>
</reference>
<proteinExistence type="inferred from homology"/>
<evidence type="ECO:0000256" key="3">
    <source>
        <dbReference type="ARBA" id="ARBA00012618"/>
    </source>
</evidence>
<dbReference type="Pfam" id="PF02548">
    <property type="entry name" value="Pantoate_transf"/>
    <property type="match status" value="1"/>
</dbReference>
<dbReference type="Gene3D" id="3.20.20.60">
    <property type="entry name" value="Phosphoenolpyruvate-binding domains"/>
    <property type="match status" value="1"/>
</dbReference>
<evidence type="ECO:0000313" key="7">
    <source>
        <dbReference type="EMBL" id="NEN52078.1"/>
    </source>
</evidence>
<evidence type="ECO:0000256" key="4">
    <source>
        <dbReference type="ARBA" id="ARBA00022655"/>
    </source>
</evidence>
<dbReference type="EMBL" id="JAAGWH010000037">
    <property type="protein sequence ID" value="NEK95190.1"/>
    <property type="molecule type" value="Genomic_DNA"/>
</dbReference>
<dbReference type="EMBL" id="JAAGWB010000039">
    <property type="protein sequence ID" value="NEN52078.1"/>
    <property type="molecule type" value="Genomic_DNA"/>
</dbReference>
<dbReference type="Proteomes" id="UP000468828">
    <property type="component" value="Unassembled WGS sequence"/>
</dbReference>
<comment type="similarity">
    <text evidence="1">Belongs to the PanB family.</text>
</comment>
<comment type="caution">
    <text evidence="6">The sequence shown here is derived from an EMBL/GenBank/DDBJ whole genome shotgun (WGS) entry which is preliminary data.</text>
</comment>
<dbReference type="InterPro" id="IPR040442">
    <property type="entry name" value="Pyrv_kinase-like_dom_sf"/>
</dbReference>
<dbReference type="EC" id="2.1.2.11" evidence="3"/>
<gene>
    <name evidence="7" type="ORF">G3R41_14230</name>
    <name evidence="6" type="ORF">GCU67_13580</name>
</gene>
<keyword evidence="8" id="KW-1185">Reference proteome</keyword>
<dbReference type="Proteomes" id="UP000471152">
    <property type="component" value="Unassembled WGS sequence"/>
</dbReference>
<dbReference type="AlphaFoldDB" id="A0A6P0EW84"/>
<comment type="subunit">
    <text evidence="2">Homodecamer; pentamer of dimers.</text>
</comment>